<dbReference type="AlphaFoldDB" id="A0A813LCB2"/>
<dbReference type="PROSITE" id="PS50067">
    <property type="entry name" value="KINESIN_MOTOR_2"/>
    <property type="match status" value="1"/>
</dbReference>
<dbReference type="Proteomes" id="UP000626109">
    <property type="component" value="Unassembled WGS sequence"/>
</dbReference>
<dbReference type="InterPro" id="IPR027417">
    <property type="entry name" value="P-loop_NTPase"/>
</dbReference>
<dbReference type="GO" id="GO:0008017">
    <property type="term" value="F:microtubule binding"/>
    <property type="evidence" value="ECO:0007669"/>
    <property type="project" value="InterPro"/>
</dbReference>
<reference evidence="3" key="1">
    <citation type="submission" date="2021-02" db="EMBL/GenBank/DDBJ databases">
        <authorList>
            <person name="Dougan E. K."/>
            <person name="Rhodes N."/>
            <person name="Thang M."/>
            <person name="Chan C."/>
        </authorList>
    </citation>
    <scope>NUCLEOTIDE SEQUENCE</scope>
</reference>
<dbReference type="GO" id="GO:0007018">
    <property type="term" value="P:microtubule-based movement"/>
    <property type="evidence" value="ECO:0007669"/>
    <property type="project" value="InterPro"/>
</dbReference>
<comment type="caution">
    <text evidence="3">The sequence shown here is derived from an EMBL/GenBank/DDBJ whole genome shotgun (WGS) entry which is preliminary data.</text>
</comment>
<dbReference type="InterPro" id="IPR001752">
    <property type="entry name" value="Kinesin_motor_dom"/>
</dbReference>
<evidence type="ECO:0000256" key="1">
    <source>
        <dbReference type="PROSITE-ProRule" id="PRU00283"/>
    </source>
</evidence>
<evidence type="ECO:0000313" key="3">
    <source>
        <dbReference type="EMBL" id="CAE8726516.1"/>
    </source>
</evidence>
<dbReference type="GO" id="GO:0003777">
    <property type="term" value="F:microtubule motor activity"/>
    <property type="evidence" value="ECO:0007669"/>
    <property type="project" value="InterPro"/>
</dbReference>
<dbReference type="Gene3D" id="3.40.850.10">
    <property type="entry name" value="Kinesin motor domain"/>
    <property type="match status" value="2"/>
</dbReference>
<sequence>MQGAKDNPGIYMRTFNELFKVAKERSGWKIQLTGACLEIYNEEIIDLLVREKKAKLQVRQGKTGNEVPGLTVKQGAYTLRCKALLLWRVFRLPALEYDMTGDLEVFLGSKPRNWMAFPSCKWLNLLGPGPPAEVWLREDPRVEPAHVGSKAPGRWTGTFAQEPAAKICECVRQGLGWNCSHRILAHLGISQDASSHMAQKQRADTKERSWDAKSLILGGRMMFMTSQNLALPHLSNQHACNFPALFSSAASTNVAEVQIYGTMTNPEGKQFTSCITLVRSSPLQSSDGWSSQRVFVSLLCGYSLVDLAGSERIAKSGVTGDRAKEAIAINKSLSALGDVINSRATKNSHTPYRNSTLTHLLQDSLGGDSKTLMLMQLNPCATHVEESMCSLQFGARVNAVEMVKK</sequence>
<dbReference type="SMART" id="SM00129">
    <property type="entry name" value="KISc"/>
    <property type="match status" value="1"/>
</dbReference>
<dbReference type="SUPFAM" id="SSF52540">
    <property type="entry name" value="P-loop containing nucleoside triphosphate hydrolases"/>
    <property type="match status" value="2"/>
</dbReference>
<protein>
    <recommendedName>
        <fullName evidence="2">Kinesin motor domain-containing protein</fullName>
    </recommendedName>
</protein>
<feature type="domain" description="Kinesin motor" evidence="2">
    <location>
        <begin position="1"/>
        <end position="400"/>
    </location>
</feature>
<gene>
    <name evidence="3" type="ORF">PGLA2088_LOCUS44512</name>
</gene>
<accession>A0A813LCB2</accession>
<dbReference type="PANTHER" id="PTHR47972">
    <property type="entry name" value="KINESIN-LIKE PROTEIN KLP-3"/>
    <property type="match status" value="1"/>
</dbReference>
<proteinExistence type="inferred from homology"/>
<dbReference type="PRINTS" id="PR00380">
    <property type="entry name" value="KINESINHEAVY"/>
</dbReference>
<dbReference type="GO" id="GO:0015630">
    <property type="term" value="C:microtubule cytoskeleton"/>
    <property type="evidence" value="ECO:0007669"/>
    <property type="project" value="TreeGrafter"/>
</dbReference>
<dbReference type="PANTHER" id="PTHR47972:SF28">
    <property type="entry name" value="KINESIN-LIKE PROTEIN KLP-3"/>
    <property type="match status" value="1"/>
</dbReference>
<evidence type="ECO:0000313" key="4">
    <source>
        <dbReference type="Proteomes" id="UP000626109"/>
    </source>
</evidence>
<comment type="similarity">
    <text evidence="1">Belongs to the TRAFAC class myosin-kinesin ATPase superfamily. Kinesin family.</text>
</comment>
<dbReference type="InterPro" id="IPR027640">
    <property type="entry name" value="Kinesin-like_fam"/>
</dbReference>
<dbReference type="Pfam" id="PF00225">
    <property type="entry name" value="Kinesin"/>
    <property type="match status" value="2"/>
</dbReference>
<name>A0A813LCB2_POLGL</name>
<dbReference type="EMBL" id="CAJNNW010035235">
    <property type="protein sequence ID" value="CAE8726516.1"/>
    <property type="molecule type" value="Genomic_DNA"/>
</dbReference>
<dbReference type="InterPro" id="IPR036961">
    <property type="entry name" value="Kinesin_motor_dom_sf"/>
</dbReference>
<organism evidence="3 4">
    <name type="scientific">Polarella glacialis</name>
    <name type="common">Dinoflagellate</name>
    <dbReference type="NCBI Taxonomy" id="89957"/>
    <lineage>
        <taxon>Eukaryota</taxon>
        <taxon>Sar</taxon>
        <taxon>Alveolata</taxon>
        <taxon>Dinophyceae</taxon>
        <taxon>Suessiales</taxon>
        <taxon>Suessiaceae</taxon>
        <taxon>Polarella</taxon>
    </lineage>
</organism>
<dbReference type="GO" id="GO:0005524">
    <property type="term" value="F:ATP binding"/>
    <property type="evidence" value="ECO:0007669"/>
    <property type="project" value="InterPro"/>
</dbReference>
<evidence type="ECO:0000259" key="2">
    <source>
        <dbReference type="PROSITE" id="PS50067"/>
    </source>
</evidence>
<comment type="caution">
    <text evidence="1">Lacks conserved residue(s) required for the propagation of feature annotation.</text>
</comment>